<evidence type="ECO:0000256" key="5">
    <source>
        <dbReference type="ARBA" id="ARBA00022741"/>
    </source>
</evidence>
<dbReference type="InterPro" id="IPR050647">
    <property type="entry name" value="Plant_LRR-RLKs"/>
</dbReference>
<dbReference type="Pfam" id="PF23598">
    <property type="entry name" value="LRR_14"/>
    <property type="match status" value="1"/>
</dbReference>
<dbReference type="InterPro" id="IPR059179">
    <property type="entry name" value="MLKL-like_MCAfunc"/>
</dbReference>
<dbReference type="InterPro" id="IPR003591">
    <property type="entry name" value="Leu-rich_rpt_typical-subtyp"/>
</dbReference>
<dbReference type="InterPro" id="IPR001611">
    <property type="entry name" value="Leu-rich_rpt"/>
</dbReference>
<keyword evidence="4" id="KW-0677">Repeat</keyword>
<dbReference type="SMART" id="SM00369">
    <property type="entry name" value="LRR_TYP"/>
    <property type="match status" value="6"/>
</dbReference>
<dbReference type="SMART" id="SM00364">
    <property type="entry name" value="LRR_BAC"/>
    <property type="match status" value="6"/>
</dbReference>
<evidence type="ECO:0000313" key="9">
    <source>
        <dbReference type="EMBL" id="KAL2911286.1"/>
    </source>
</evidence>
<dbReference type="PRINTS" id="PR00109">
    <property type="entry name" value="TYRKINASE"/>
</dbReference>
<dbReference type="PROSITE" id="PS00107">
    <property type="entry name" value="PROTEIN_KINASE_ATP"/>
    <property type="match status" value="1"/>
</dbReference>
<dbReference type="Gene3D" id="1.10.510.10">
    <property type="entry name" value="Transferase(Phosphotransferase) domain 1"/>
    <property type="match status" value="1"/>
</dbReference>
<dbReference type="InterPro" id="IPR000719">
    <property type="entry name" value="Prot_kinase_dom"/>
</dbReference>
<dbReference type="Pfam" id="PF07714">
    <property type="entry name" value="PK_Tyr_Ser-Thr"/>
    <property type="match status" value="1"/>
</dbReference>
<name>A0ABR4MVJ8_9FUNG</name>
<keyword evidence="2" id="KW-0723">Serine/threonine-protein kinase</keyword>
<keyword evidence="3" id="KW-0433">Leucine-rich repeat</keyword>
<dbReference type="EMBL" id="JADGIZ020000127">
    <property type="protein sequence ID" value="KAL2911286.1"/>
    <property type="molecule type" value="Genomic_DNA"/>
</dbReference>
<evidence type="ECO:0000313" key="10">
    <source>
        <dbReference type="Proteomes" id="UP001527925"/>
    </source>
</evidence>
<dbReference type="SUPFAM" id="SSF56112">
    <property type="entry name" value="Protein kinase-like (PK-like)"/>
    <property type="match status" value="1"/>
</dbReference>
<dbReference type="PROSITE" id="PS50011">
    <property type="entry name" value="PROTEIN_KINASE_DOM"/>
    <property type="match status" value="1"/>
</dbReference>
<keyword evidence="2" id="KW-0418">Kinase</keyword>
<keyword evidence="10" id="KW-1185">Reference proteome</keyword>
<dbReference type="Proteomes" id="UP001527925">
    <property type="component" value="Unassembled WGS sequence"/>
</dbReference>
<dbReference type="InterPro" id="IPR032675">
    <property type="entry name" value="LRR_dom_sf"/>
</dbReference>
<proteinExistence type="predicted"/>
<feature type="binding site" evidence="7">
    <location>
        <position position="248"/>
    </location>
    <ligand>
        <name>ATP</name>
        <dbReference type="ChEBI" id="CHEBI:30616"/>
    </ligand>
</feature>
<evidence type="ECO:0000259" key="8">
    <source>
        <dbReference type="PROSITE" id="PS50011"/>
    </source>
</evidence>
<dbReference type="CDD" id="cd21037">
    <property type="entry name" value="MLKL_NTD"/>
    <property type="match status" value="1"/>
</dbReference>
<evidence type="ECO:0000256" key="1">
    <source>
        <dbReference type="ARBA" id="ARBA00004167"/>
    </source>
</evidence>
<evidence type="ECO:0000256" key="2">
    <source>
        <dbReference type="ARBA" id="ARBA00022527"/>
    </source>
</evidence>
<accession>A0ABR4MVJ8</accession>
<protein>
    <recommendedName>
        <fullName evidence="8">Protein kinase domain-containing protein</fullName>
    </recommendedName>
</protein>
<comment type="subcellular location">
    <subcellularLocation>
        <location evidence="1">Membrane</location>
        <topology evidence="1">Single-pass membrane protein</topology>
    </subcellularLocation>
</comment>
<sequence length="798" mass="87939">MHVDPAVDSGPQIGGPAGIAVRLGQALLKVAALMLANPEAARALAHRCNHVVLALVELLADGHNVLRSIQALDILLIDIGRFFKRASAKCPLLQVLLAAKTADRIRSFDSQLSLTLYVELSILPDAVDAAIAEDAQALPALLRSLADNAGDAFAVDSQHLETLHAISTQRDAALALVLDDPLASARLAALLDATAQQALKEAGRPLSPLREFSVDPDDVDIMWDRRIGAGSFGAVFHAKWGTHRVAAKILTSADTLDAALAVDQDAATWFALDHPNIVKLYRVCLNTATPFFIMPLMKGDLIDYLYKYADSGIEIRTGFLLGIARGMQYLHERPQPIVHGDLKANNVLIDKDGEVCITDFGLQRVKAALSSRDMRRTLAVRWTAPEGYIDGYVPLPPYDVFAFAMLAYQVITDDVPFAEVDDEVAKQWIIEGKRPKRPANTPDQLWSIITDCWRQNPVKRPSFRNIVARIAPLPSDKAALDHPSSSSVVGSMVNLRIRSPPAPGLAGVPLPALARPRPVSYMPDNRTSMMRMDIDILLEMLPEWCASLDITRINYRETWAFNHAGFPSVEWDEQSHLIALRPTNYVLSGALPDKIGELANLQTLNLGWNKLTELPESIGMLINLKKLSLNNNKLTALPESIGDLIELTELDLMWNKLTALPASICKLHNLMELGLKENDITVLPEAIGRLTQLRWLLMQTNSLTRLPDSIGNLTRLIKLDLSYNDIVELPESICNLTQLQHLYLWSNKISRLPKGFSKLQSSVKDLRIEDNPATADLIKKPSRKKQASMGEAKPCAIL</sequence>
<evidence type="ECO:0000256" key="6">
    <source>
        <dbReference type="ARBA" id="ARBA00022840"/>
    </source>
</evidence>
<keyword evidence="2" id="KW-0808">Transferase</keyword>
<dbReference type="InterPro" id="IPR011009">
    <property type="entry name" value="Kinase-like_dom_sf"/>
</dbReference>
<dbReference type="InterPro" id="IPR017441">
    <property type="entry name" value="Protein_kinase_ATP_BS"/>
</dbReference>
<dbReference type="Pfam" id="PF13855">
    <property type="entry name" value="LRR_8"/>
    <property type="match status" value="1"/>
</dbReference>
<dbReference type="PROSITE" id="PS00108">
    <property type="entry name" value="PROTEIN_KINASE_ST"/>
    <property type="match status" value="1"/>
</dbReference>
<gene>
    <name evidence="9" type="ORF">HK105_209243</name>
</gene>
<dbReference type="SMART" id="SM00220">
    <property type="entry name" value="S_TKc"/>
    <property type="match status" value="1"/>
</dbReference>
<dbReference type="PANTHER" id="PTHR48056">
    <property type="entry name" value="LRR RECEPTOR-LIKE SERINE/THREONINE-PROTEIN KINASE-RELATED"/>
    <property type="match status" value="1"/>
</dbReference>
<dbReference type="InterPro" id="IPR001245">
    <property type="entry name" value="Ser-Thr/Tyr_kinase_cat_dom"/>
</dbReference>
<dbReference type="InterPro" id="IPR008271">
    <property type="entry name" value="Ser/Thr_kinase_AS"/>
</dbReference>
<evidence type="ECO:0000256" key="3">
    <source>
        <dbReference type="ARBA" id="ARBA00022614"/>
    </source>
</evidence>
<feature type="domain" description="Protein kinase" evidence="8">
    <location>
        <begin position="221"/>
        <end position="485"/>
    </location>
</feature>
<reference evidence="9 10" key="1">
    <citation type="submission" date="2023-09" db="EMBL/GenBank/DDBJ databases">
        <title>Pangenome analysis of Batrachochytrium dendrobatidis and related Chytrids.</title>
        <authorList>
            <person name="Yacoub M.N."/>
            <person name="Stajich J.E."/>
            <person name="James T.Y."/>
        </authorList>
    </citation>
    <scope>NUCLEOTIDE SEQUENCE [LARGE SCALE GENOMIC DNA]</scope>
    <source>
        <strain evidence="9 10">JEL0888</strain>
    </source>
</reference>
<dbReference type="InterPro" id="IPR055414">
    <property type="entry name" value="LRR_R13L4/SHOC2-like"/>
</dbReference>
<keyword evidence="5 7" id="KW-0547">Nucleotide-binding</keyword>
<organism evidence="9 10">
    <name type="scientific">Polyrhizophydium stewartii</name>
    <dbReference type="NCBI Taxonomy" id="2732419"/>
    <lineage>
        <taxon>Eukaryota</taxon>
        <taxon>Fungi</taxon>
        <taxon>Fungi incertae sedis</taxon>
        <taxon>Chytridiomycota</taxon>
        <taxon>Chytridiomycota incertae sedis</taxon>
        <taxon>Chytridiomycetes</taxon>
        <taxon>Rhizophydiales</taxon>
        <taxon>Rhizophydiales incertae sedis</taxon>
        <taxon>Polyrhizophydium</taxon>
    </lineage>
</organism>
<dbReference type="PROSITE" id="PS51450">
    <property type="entry name" value="LRR"/>
    <property type="match status" value="4"/>
</dbReference>
<dbReference type="SUPFAM" id="SSF52058">
    <property type="entry name" value="L domain-like"/>
    <property type="match status" value="1"/>
</dbReference>
<comment type="caution">
    <text evidence="9">The sequence shown here is derived from an EMBL/GenBank/DDBJ whole genome shotgun (WGS) entry which is preliminary data.</text>
</comment>
<keyword evidence="6 7" id="KW-0067">ATP-binding</keyword>
<evidence type="ECO:0000256" key="7">
    <source>
        <dbReference type="PROSITE-ProRule" id="PRU10141"/>
    </source>
</evidence>
<evidence type="ECO:0000256" key="4">
    <source>
        <dbReference type="ARBA" id="ARBA00022737"/>
    </source>
</evidence>
<dbReference type="Gene3D" id="3.80.10.10">
    <property type="entry name" value="Ribonuclease Inhibitor"/>
    <property type="match status" value="2"/>
</dbReference>